<dbReference type="VEuPathDB" id="VectorBase:PPAI005751"/>
<evidence type="ECO:0000313" key="2">
    <source>
        <dbReference type="EnsemblMetazoa" id="PPAI005751-PA"/>
    </source>
</evidence>
<dbReference type="EnsemblMetazoa" id="PPAI005751-RA">
    <property type="protein sequence ID" value="PPAI005751-PA"/>
    <property type="gene ID" value="PPAI005751"/>
</dbReference>
<dbReference type="AlphaFoldDB" id="A0A1B0DCY0"/>
<accession>A0A1B0DCY0</accession>
<evidence type="ECO:0000313" key="3">
    <source>
        <dbReference type="Proteomes" id="UP000092462"/>
    </source>
</evidence>
<name>A0A1B0DCY0_PHLPP</name>
<proteinExistence type="predicted"/>
<reference evidence="2" key="1">
    <citation type="submission" date="2022-08" db="UniProtKB">
        <authorList>
            <consortium name="EnsemblMetazoa"/>
        </authorList>
    </citation>
    <scope>IDENTIFICATION</scope>
    <source>
        <strain evidence="2">Israel</strain>
    </source>
</reference>
<protein>
    <submittedName>
        <fullName evidence="2">Uncharacterized protein</fullName>
    </submittedName>
</protein>
<evidence type="ECO:0000256" key="1">
    <source>
        <dbReference type="SAM" id="MobiDB-lite"/>
    </source>
</evidence>
<organism evidence="2 3">
    <name type="scientific">Phlebotomus papatasi</name>
    <name type="common">Sandfly</name>
    <dbReference type="NCBI Taxonomy" id="29031"/>
    <lineage>
        <taxon>Eukaryota</taxon>
        <taxon>Metazoa</taxon>
        <taxon>Ecdysozoa</taxon>
        <taxon>Arthropoda</taxon>
        <taxon>Hexapoda</taxon>
        <taxon>Insecta</taxon>
        <taxon>Pterygota</taxon>
        <taxon>Neoptera</taxon>
        <taxon>Endopterygota</taxon>
        <taxon>Diptera</taxon>
        <taxon>Nematocera</taxon>
        <taxon>Psychodoidea</taxon>
        <taxon>Psychodidae</taxon>
        <taxon>Phlebotomus</taxon>
        <taxon>Phlebotomus</taxon>
    </lineage>
</organism>
<sequence>MYQKVVLVTWIRHPWESDRHSMFPKPTSSSMNRSEDPVNPHQMVTTEAEI</sequence>
<dbReference type="EMBL" id="AJVK01031487">
    <property type="status" value="NOT_ANNOTATED_CDS"/>
    <property type="molecule type" value="Genomic_DNA"/>
</dbReference>
<dbReference type="EMBL" id="AJVK01031488">
    <property type="status" value="NOT_ANNOTATED_CDS"/>
    <property type="molecule type" value="Genomic_DNA"/>
</dbReference>
<dbReference type="Proteomes" id="UP000092462">
    <property type="component" value="Unassembled WGS sequence"/>
</dbReference>
<keyword evidence="3" id="KW-1185">Reference proteome</keyword>
<feature type="region of interest" description="Disordered" evidence="1">
    <location>
        <begin position="19"/>
        <end position="50"/>
    </location>
</feature>